<feature type="region of interest" description="Disordered" evidence="1">
    <location>
        <begin position="171"/>
        <end position="215"/>
    </location>
</feature>
<dbReference type="Pfam" id="PF05991">
    <property type="entry name" value="NYN_YacP"/>
    <property type="match status" value="1"/>
</dbReference>
<proteinExistence type="predicted"/>
<name>A0A081C1T4_VECG1</name>
<dbReference type="AlphaFoldDB" id="A0A081C1T4"/>
<gene>
    <name evidence="2" type="ORF">U27_05513</name>
</gene>
<feature type="compositionally biased region" description="Basic and acidic residues" evidence="1">
    <location>
        <begin position="179"/>
        <end position="191"/>
    </location>
</feature>
<dbReference type="EMBL" id="DF820467">
    <property type="protein sequence ID" value="GAK58539.1"/>
    <property type="molecule type" value="Genomic_DNA"/>
</dbReference>
<dbReference type="PANTHER" id="PTHR34547">
    <property type="entry name" value="YACP-LIKE NYN DOMAIN PROTEIN"/>
    <property type="match status" value="1"/>
</dbReference>
<dbReference type="STRING" id="1499967.U27_05513"/>
<reference evidence="2" key="1">
    <citation type="journal article" date="2015" name="PeerJ">
        <title>First genomic representation of candidate bacterial phylum KSB3 points to enhanced environmental sensing as a trigger of wastewater bulking.</title>
        <authorList>
            <person name="Sekiguchi Y."/>
            <person name="Ohashi A."/>
            <person name="Parks D.H."/>
            <person name="Yamauchi T."/>
            <person name="Tyson G.W."/>
            <person name="Hugenholtz P."/>
        </authorList>
    </citation>
    <scope>NUCLEOTIDE SEQUENCE [LARGE SCALE GENOMIC DNA]</scope>
</reference>
<protein>
    <recommendedName>
        <fullName evidence="4">YacP-like NYN domain protein</fullName>
    </recommendedName>
</protein>
<evidence type="ECO:0000256" key="1">
    <source>
        <dbReference type="SAM" id="MobiDB-lite"/>
    </source>
</evidence>
<keyword evidence="3" id="KW-1185">Reference proteome</keyword>
<evidence type="ECO:0000313" key="2">
    <source>
        <dbReference type="EMBL" id="GAK58539.1"/>
    </source>
</evidence>
<dbReference type="PANTHER" id="PTHR34547:SF1">
    <property type="entry name" value="YACP-LIKE NYN DOMAIN PROTEIN"/>
    <property type="match status" value="1"/>
</dbReference>
<dbReference type="HOGENOM" id="CLU_1168839_0_0_0"/>
<dbReference type="Proteomes" id="UP000030661">
    <property type="component" value="Unassembled WGS sequence"/>
</dbReference>
<accession>A0A081C1T4</accession>
<organism evidence="2">
    <name type="scientific">Vecturithrix granuli</name>
    <dbReference type="NCBI Taxonomy" id="1499967"/>
    <lineage>
        <taxon>Bacteria</taxon>
        <taxon>Candidatus Moduliflexota</taxon>
        <taxon>Candidatus Vecturitrichia</taxon>
        <taxon>Candidatus Vecturitrichales</taxon>
        <taxon>Candidatus Vecturitrichaceae</taxon>
        <taxon>Candidatus Vecturithrix</taxon>
    </lineage>
</organism>
<evidence type="ECO:0000313" key="3">
    <source>
        <dbReference type="Proteomes" id="UP000030661"/>
    </source>
</evidence>
<dbReference type="eggNOG" id="COG3688">
    <property type="taxonomic scope" value="Bacteria"/>
</dbReference>
<sequence>MSIIVDGYNYIGHSRELELQDPGARDQVIYLMGQYCARVKKSLTLIFDGNYFVHLANRKRCYDRVTVIYTSPIYSADEAIKKMIKSQEVRRRKSMLVVSSDQEILQYAQAHGTQVIKSEAFERQICETLAEKKGIDRVHIRISAEEVKEWLDIFGPEPAETPASLRITTHTVGSGANKHGGDRHVPKEIRKPSAQKQKKKASGSPKPSLTCPDDDAEAARINIHLSDREVEEWMALFGEEDEE</sequence>
<evidence type="ECO:0008006" key="4">
    <source>
        <dbReference type="Google" id="ProtNLM"/>
    </source>
</evidence>
<dbReference type="InterPro" id="IPR010298">
    <property type="entry name" value="YacP-like"/>
</dbReference>